<dbReference type="OrthoDB" id="8192785at2759"/>
<keyword evidence="1" id="KW-0732">Signal</keyword>
<dbReference type="Pfam" id="PF15868">
    <property type="entry name" value="MBF2"/>
    <property type="match status" value="1"/>
</dbReference>
<comment type="caution">
    <text evidence="2">The sequence shown here is derived from an EMBL/GenBank/DDBJ whole genome shotgun (WGS) entry which is preliminary data.</text>
</comment>
<protein>
    <submittedName>
        <fullName evidence="2">Uncharacterized protein</fullName>
    </submittedName>
</protein>
<name>A0A8K0G9P5_IGNLU</name>
<feature type="chain" id="PRO_5035444472" evidence="1">
    <location>
        <begin position="16"/>
        <end position="190"/>
    </location>
</feature>
<feature type="signal peptide" evidence="1">
    <location>
        <begin position="1"/>
        <end position="15"/>
    </location>
</feature>
<dbReference type="InterPro" id="IPR031734">
    <property type="entry name" value="MBF2"/>
</dbReference>
<gene>
    <name evidence="2" type="ORF">ILUMI_09393</name>
</gene>
<dbReference type="EMBL" id="VTPC01004748">
    <property type="protein sequence ID" value="KAF2896775.1"/>
    <property type="molecule type" value="Genomic_DNA"/>
</dbReference>
<sequence>MKLIIFLVLVGFALAQYFPPWPQYNPFFNGNKPYRNLTNYYPPFPSRNFSSNGFWWQNKFPPVFRVRRSVSYYQPYYCIPDYPQCNGSHSLSLGCLSSMDRILFQQTYVRPGRWYSRRNKIISYPGASLPSSLRPNATINAIRIQDRYCNDTGGYAEIVEGGIGYKSVKIKLYSKNFGKGFNFYVMLAGR</sequence>
<reference evidence="2" key="1">
    <citation type="submission" date="2019-08" db="EMBL/GenBank/DDBJ databases">
        <title>The genome of the North American firefly Photinus pyralis.</title>
        <authorList>
            <consortium name="Photinus pyralis genome working group"/>
            <person name="Fallon T.R."/>
            <person name="Sander Lower S.E."/>
            <person name="Weng J.-K."/>
        </authorList>
    </citation>
    <scope>NUCLEOTIDE SEQUENCE</scope>
    <source>
        <strain evidence="2">TRF0915ILg1</strain>
        <tissue evidence="2">Whole body</tissue>
    </source>
</reference>
<evidence type="ECO:0000313" key="3">
    <source>
        <dbReference type="Proteomes" id="UP000801492"/>
    </source>
</evidence>
<keyword evidence="3" id="KW-1185">Reference proteome</keyword>
<evidence type="ECO:0000256" key="1">
    <source>
        <dbReference type="SAM" id="SignalP"/>
    </source>
</evidence>
<accession>A0A8K0G9P5</accession>
<dbReference type="PANTHER" id="PTHR37685:SF1">
    <property type="entry name" value="GEO11136P1-RELATED"/>
    <property type="match status" value="1"/>
</dbReference>
<evidence type="ECO:0000313" key="2">
    <source>
        <dbReference type="EMBL" id="KAF2896775.1"/>
    </source>
</evidence>
<organism evidence="2 3">
    <name type="scientific">Ignelater luminosus</name>
    <name type="common">Cucubano</name>
    <name type="synonym">Pyrophorus luminosus</name>
    <dbReference type="NCBI Taxonomy" id="2038154"/>
    <lineage>
        <taxon>Eukaryota</taxon>
        <taxon>Metazoa</taxon>
        <taxon>Ecdysozoa</taxon>
        <taxon>Arthropoda</taxon>
        <taxon>Hexapoda</taxon>
        <taxon>Insecta</taxon>
        <taxon>Pterygota</taxon>
        <taxon>Neoptera</taxon>
        <taxon>Endopterygota</taxon>
        <taxon>Coleoptera</taxon>
        <taxon>Polyphaga</taxon>
        <taxon>Elateriformia</taxon>
        <taxon>Elateroidea</taxon>
        <taxon>Elateridae</taxon>
        <taxon>Agrypninae</taxon>
        <taxon>Pyrophorini</taxon>
        <taxon>Ignelater</taxon>
    </lineage>
</organism>
<dbReference type="PANTHER" id="PTHR37685">
    <property type="entry name" value="GEO11136P1-RELATED"/>
    <property type="match status" value="1"/>
</dbReference>
<proteinExistence type="predicted"/>
<dbReference type="Proteomes" id="UP000801492">
    <property type="component" value="Unassembled WGS sequence"/>
</dbReference>
<dbReference type="AlphaFoldDB" id="A0A8K0G9P5"/>